<evidence type="ECO:0000313" key="4">
    <source>
        <dbReference type="Proteomes" id="UP000663760"/>
    </source>
</evidence>
<sequence length="560" mass="59667">MKSPEEEDHLRLSLHLIASISEAVGKVRFFKGRWCAIAAKLDRLRAVLDDLSGPPNLSSNPLSADFLTSLSKTLAAALSLSRQCLSEDLPAGKLHTQSDIAATAAALDRHVADADILHKTGVLLEPPPPRAAEEDAVPQQGSWREMVRVEARNLITRLQIGAAASKNAALEELTGLLQEDDKNVLIAAAQGVVPALVRLLDSPCQQTREKAVAAISRVSSVESCRHVLVAEGVPLLNHLSRLLESGSSFAKEKSCVALQTLTLAKDNARAFGCRGGIFPLLGICQAGTPSSQAAAVGVLKNLAAVDEIRPAFAEENAVPVLLSLCSSGTAVAQENSIACLRNLSAGDGQDWKIFIFKEGGVECLKNYWDGEDGRNLEPAAGLLCSLASCRYIAEYLVAEGFLPRVAAALGSGSATIRTEAMRAICALSYGSRVGKEMGEVGCIPPLVRSLEAKSSEEKEAAARALVSLLTVSENRRIFKKEERGIPSAVQLLDPVLPNVDKKVTVELLASLSHSSKCRKRMVEAGACGFLQRLLEMEVDGAKKLLEVLGKGKIWGVLPRT</sequence>
<name>A0A7I8KH52_SPIIN</name>
<dbReference type="InterPro" id="IPR054296">
    <property type="entry name" value="DUF7032"/>
</dbReference>
<dbReference type="PANTHER" id="PTHR46043:SF13">
    <property type="entry name" value="ARM REPEAT SUPERFAMILY PROTEIN"/>
    <property type="match status" value="1"/>
</dbReference>
<dbReference type="PROSITE" id="PS50176">
    <property type="entry name" value="ARM_REPEAT"/>
    <property type="match status" value="1"/>
</dbReference>
<dbReference type="Pfam" id="PF23005">
    <property type="entry name" value="DUF7032"/>
    <property type="match status" value="1"/>
</dbReference>
<dbReference type="InterPro" id="IPR016024">
    <property type="entry name" value="ARM-type_fold"/>
</dbReference>
<dbReference type="PANTHER" id="PTHR46043">
    <property type="entry name" value="ARM REPEAT SUPERFAMILY PROTEIN"/>
    <property type="match status" value="1"/>
</dbReference>
<protein>
    <recommendedName>
        <fullName evidence="2">DUF7032 domain-containing protein</fullName>
    </recommendedName>
</protein>
<dbReference type="Proteomes" id="UP000663760">
    <property type="component" value="Chromosome 5"/>
</dbReference>
<dbReference type="Gene3D" id="1.25.10.10">
    <property type="entry name" value="Leucine-rich Repeat Variant"/>
    <property type="match status" value="2"/>
</dbReference>
<dbReference type="SUPFAM" id="SSF48371">
    <property type="entry name" value="ARM repeat"/>
    <property type="match status" value="1"/>
</dbReference>
<feature type="repeat" description="ARM" evidence="1">
    <location>
        <begin position="191"/>
        <end position="233"/>
    </location>
</feature>
<feature type="domain" description="DUF7032" evidence="2">
    <location>
        <begin position="15"/>
        <end position="122"/>
    </location>
</feature>
<dbReference type="InterPro" id="IPR011989">
    <property type="entry name" value="ARM-like"/>
</dbReference>
<proteinExistence type="predicted"/>
<dbReference type="SMART" id="SM00185">
    <property type="entry name" value="ARM"/>
    <property type="match status" value="5"/>
</dbReference>
<accession>A0A7I8KH52</accession>
<evidence type="ECO:0000259" key="2">
    <source>
        <dbReference type="Pfam" id="PF23005"/>
    </source>
</evidence>
<gene>
    <name evidence="3" type="ORF">SI8410_05006988</name>
</gene>
<organism evidence="3 4">
    <name type="scientific">Spirodela intermedia</name>
    <name type="common">Intermediate duckweed</name>
    <dbReference type="NCBI Taxonomy" id="51605"/>
    <lineage>
        <taxon>Eukaryota</taxon>
        <taxon>Viridiplantae</taxon>
        <taxon>Streptophyta</taxon>
        <taxon>Embryophyta</taxon>
        <taxon>Tracheophyta</taxon>
        <taxon>Spermatophyta</taxon>
        <taxon>Magnoliopsida</taxon>
        <taxon>Liliopsida</taxon>
        <taxon>Araceae</taxon>
        <taxon>Lemnoideae</taxon>
        <taxon>Spirodela</taxon>
    </lineage>
</organism>
<evidence type="ECO:0000256" key="1">
    <source>
        <dbReference type="PROSITE-ProRule" id="PRU00259"/>
    </source>
</evidence>
<dbReference type="OrthoDB" id="7537227at2759"/>
<dbReference type="AlphaFoldDB" id="A0A7I8KH52"/>
<dbReference type="EMBL" id="LR746268">
    <property type="protein sequence ID" value="CAA7396325.1"/>
    <property type="molecule type" value="Genomic_DNA"/>
</dbReference>
<dbReference type="InterPro" id="IPR000225">
    <property type="entry name" value="Armadillo"/>
</dbReference>
<reference evidence="3" key="1">
    <citation type="submission" date="2020-02" db="EMBL/GenBank/DDBJ databases">
        <authorList>
            <person name="Scholz U."/>
            <person name="Mascher M."/>
            <person name="Fiebig A."/>
        </authorList>
    </citation>
    <scope>NUCLEOTIDE SEQUENCE</scope>
</reference>
<keyword evidence="4" id="KW-1185">Reference proteome</keyword>
<evidence type="ECO:0000313" key="3">
    <source>
        <dbReference type="EMBL" id="CAA7396325.1"/>
    </source>
</evidence>
<dbReference type="Pfam" id="PF00514">
    <property type="entry name" value="Arm"/>
    <property type="match status" value="1"/>
</dbReference>